<dbReference type="GO" id="GO:0007508">
    <property type="term" value="P:larval heart development"/>
    <property type="evidence" value="ECO:0007669"/>
    <property type="project" value="TreeGrafter"/>
</dbReference>
<protein>
    <submittedName>
        <fullName evidence="2">Uncharacterized protein</fullName>
    </submittedName>
</protein>
<feature type="non-terminal residue" evidence="2">
    <location>
        <position position="1"/>
    </location>
</feature>
<accession>A0A091S4I1</accession>
<feature type="coiled-coil region" evidence="1">
    <location>
        <begin position="89"/>
        <end position="116"/>
    </location>
</feature>
<feature type="non-terminal residue" evidence="2">
    <location>
        <position position="181"/>
    </location>
</feature>
<dbReference type="EMBL" id="KK941232">
    <property type="protein sequence ID" value="KFQ50852.1"/>
    <property type="molecule type" value="Genomic_DNA"/>
</dbReference>
<name>A0A091S4I1_NESNO</name>
<keyword evidence="3" id="KW-1185">Reference proteome</keyword>
<keyword evidence="1" id="KW-0175">Coiled coil</keyword>
<dbReference type="Proteomes" id="UP000053840">
    <property type="component" value="Unassembled WGS sequence"/>
</dbReference>
<reference evidence="2 3" key="1">
    <citation type="submission" date="2014-04" db="EMBL/GenBank/DDBJ databases">
        <title>Genome evolution of avian class.</title>
        <authorList>
            <person name="Zhang G."/>
            <person name="Li C."/>
        </authorList>
    </citation>
    <scope>NUCLEOTIDE SEQUENCE [LARGE SCALE GENOMIC DNA]</scope>
    <source>
        <strain evidence="2">BGI_N333</strain>
    </source>
</reference>
<dbReference type="GO" id="GO:0031012">
    <property type="term" value="C:extracellular matrix"/>
    <property type="evidence" value="ECO:0007669"/>
    <property type="project" value="TreeGrafter"/>
</dbReference>
<dbReference type="PANTHER" id="PTHR33395">
    <property type="entry name" value="TRANSCRIPTASE, PUTATIVE-RELATED-RELATED"/>
    <property type="match status" value="1"/>
</dbReference>
<gene>
    <name evidence="2" type="ORF">N333_11838</name>
</gene>
<organism evidence="2 3">
    <name type="scientific">Nestor notabilis</name>
    <name type="common">Kea</name>
    <dbReference type="NCBI Taxonomy" id="176057"/>
    <lineage>
        <taxon>Eukaryota</taxon>
        <taxon>Metazoa</taxon>
        <taxon>Chordata</taxon>
        <taxon>Craniata</taxon>
        <taxon>Vertebrata</taxon>
        <taxon>Euteleostomi</taxon>
        <taxon>Archelosauria</taxon>
        <taxon>Archosauria</taxon>
        <taxon>Dinosauria</taxon>
        <taxon>Saurischia</taxon>
        <taxon>Theropoda</taxon>
        <taxon>Coelurosauria</taxon>
        <taxon>Aves</taxon>
        <taxon>Neognathae</taxon>
        <taxon>Neoaves</taxon>
        <taxon>Telluraves</taxon>
        <taxon>Australaves</taxon>
        <taxon>Psittaciformes</taxon>
        <taxon>Psittacidae</taxon>
        <taxon>Nestor</taxon>
    </lineage>
</organism>
<dbReference type="GO" id="GO:0061343">
    <property type="term" value="P:cell adhesion involved in heart morphogenesis"/>
    <property type="evidence" value="ECO:0007669"/>
    <property type="project" value="TreeGrafter"/>
</dbReference>
<proteinExistence type="predicted"/>
<evidence type="ECO:0000256" key="1">
    <source>
        <dbReference type="SAM" id="Coils"/>
    </source>
</evidence>
<dbReference type="PANTHER" id="PTHR33395:SF22">
    <property type="entry name" value="REVERSE TRANSCRIPTASE DOMAIN-CONTAINING PROTEIN"/>
    <property type="match status" value="1"/>
</dbReference>
<dbReference type="AlphaFoldDB" id="A0A091S4I1"/>
<evidence type="ECO:0000313" key="3">
    <source>
        <dbReference type="Proteomes" id="UP000053840"/>
    </source>
</evidence>
<sequence length="181" mass="21300">LDFKRADLGPFRNLLSKVPWDIVLEGRGAQDCWLLLKDHLLQAQECCVPTRRKCSRKARRPPWMDKELLRKLRKKKIAYRRWKQGQATWEEYRDIVREARDQVRKAKAQLELSLDRDIKGKRKGFYKYVTNKRQTRDNVGPLQDETGELAALDLDKAEVLNDFFASVFTGKCSDHTTHVLE</sequence>
<evidence type="ECO:0000313" key="2">
    <source>
        <dbReference type="EMBL" id="KFQ50852.1"/>
    </source>
</evidence>